<evidence type="ECO:0000313" key="3">
    <source>
        <dbReference type="Proteomes" id="UP000184096"/>
    </source>
</evidence>
<feature type="compositionally biased region" description="Basic and acidic residues" evidence="1">
    <location>
        <begin position="1"/>
        <end position="11"/>
    </location>
</feature>
<gene>
    <name evidence="2" type="ORF">SAMN05444170_5555</name>
</gene>
<dbReference type="Proteomes" id="UP000184096">
    <property type="component" value="Chromosome I"/>
</dbReference>
<sequence>MTSKGRADVTRKGRTRGGGLASQPFRVFHQRELALIVMQAMCRWGGPATRLVDGQGNIAPVAARPETKPGGRAFLIFIQARAWA</sequence>
<feature type="region of interest" description="Disordered" evidence="1">
    <location>
        <begin position="1"/>
        <end position="21"/>
    </location>
</feature>
<accession>A0A1M7UKN0</accession>
<evidence type="ECO:0000256" key="1">
    <source>
        <dbReference type="SAM" id="MobiDB-lite"/>
    </source>
</evidence>
<protein>
    <submittedName>
        <fullName evidence="2">Uncharacterized protein</fullName>
    </submittedName>
</protein>
<dbReference type="EMBL" id="LT670849">
    <property type="protein sequence ID" value="SHN83582.1"/>
    <property type="molecule type" value="Genomic_DNA"/>
</dbReference>
<dbReference type="AlphaFoldDB" id="A0A1M7UKN0"/>
<evidence type="ECO:0000313" key="2">
    <source>
        <dbReference type="EMBL" id="SHN83582.1"/>
    </source>
</evidence>
<name>A0A1M7UKN0_9BRAD</name>
<reference evidence="3" key="1">
    <citation type="submission" date="2016-11" db="EMBL/GenBank/DDBJ databases">
        <authorList>
            <person name="Varghese N."/>
            <person name="Submissions S."/>
        </authorList>
    </citation>
    <scope>NUCLEOTIDE SEQUENCE [LARGE SCALE GENOMIC DNA]</scope>
    <source>
        <strain evidence="3">GAS401</strain>
    </source>
</reference>
<organism evidence="2 3">
    <name type="scientific">Bradyrhizobium erythrophlei</name>
    <dbReference type="NCBI Taxonomy" id="1437360"/>
    <lineage>
        <taxon>Bacteria</taxon>
        <taxon>Pseudomonadati</taxon>
        <taxon>Pseudomonadota</taxon>
        <taxon>Alphaproteobacteria</taxon>
        <taxon>Hyphomicrobiales</taxon>
        <taxon>Nitrobacteraceae</taxon>
        <taxon>Bradyrhizobium</taxon>
    </lineage>
</organism>
<proteinExistence type="predicted"/>
<keyword evidence="3" id="KW-1185">Reference proteome</keyword>